<organism evidence="1 2">
    <name type="scientific">Pistacia atlantica</name>
    <dbReference type="NCBI Taxonomy" id="434234"/>
    <lineage>
        <taxon>Eukaryota</taxon>
        <taxon>Viridiplantae</taxon>
        <taxon>Streptophyta</taxon>
        <taxon>Embryophyta</taxon>
        <taxon>Tracheophyta</taxon>
        <taxon>Spermatophyta</taxon>
        <taxon>Magnoliopsida</taxon>
        <taxon>eudicotyledons</taxon>
        <taxon>Gunneridae</taxon>
        <taxon>Pentapetalae</taxon>
        <taxon>rosids</taxon>
        <taxon>malvids</taxon>
        <taxon>Sapindales</taxon>
        <taxon>Anacardiaceae</taxon>
        <taxon>Pistacia</taxon>
    </lineage>
</organism>
<proteinExistence type="predicted"/>
<comment type="caution">
    <text evidence="1">The sequence shown here is derived from an EMBL/GenBank/DDBJ whole genome shotgun (WGS) entry which is preliminary data.</text>
</comment>
<sequence>MATQEVEKKSQDTVKVKVTGKTHVKPGKIIGRKECQLITFYLPYLAFYYNQRLLLYKGNEEFDAMVEKLKDGLKVVLEEFHQLVGKLRKDEEEAHLQVLLITVEDMGRILLRPKLHSWSFSIKELTSNGKWQEAFYQFYEMKHAGVELTDPSVFPLILKACSNLSRIHGKSLHACLIKQGFASFTSIGNALMDFYMKCRFMESARTVFGCMSRRDSVSWNIMIHGHLDRGGLGEGLWWFYKARIAGFEPNTSILVLVIQACRTLGAYCEGLEIHGYLIRSGFWAIHSVQNSLLRMYVDVDMVCARRLFDEISEKDVISWSVVIVGYVLSKDASSGLQLFQKMVSDARIEPDGVTAVSVLKGCANSKNLIVGRMVHGLVVCRGLDCDLFVGNSLIDMYSKCEDTDSAFKVFNEMHRKNNVSWNSILSGFVLNAKYSEALSLIYSMGTEENEVDEITLVNILQVCKYFLRPIECKSVHCVILRMAYESNEAVLNSLVDAYAKCYVIEVAWELFSAMKRKDVVSWSTMIAGFTHCGMPDEAISVFQEMNQTQEKPNAVTIINLLEACSVTAELRRSKWAHGVAIRRGLAAEVAVGTAIVDMYSKCGAIEASRKAFDQISHKNIVSWSAMVAAYGMNGLSHEALSLITEMKLHGLKPNSVTTLSVLSACSHGGLLEEGLAFFKSMVQDHGVEPESEHYSCIVDMLARAGKLNIAMEFINKMPETLKAGASAWGAILSACRSYGNRELGAGAAAHILEMEPQNSAGYLLASSMYAAGGLWVDAARMRWLAKERGVRVIGGYSLVHVDNKACKFVAGDKSHPQACEINTVVKELHSCVKIDERDQFLGNFE</sequence>
<dbReference type="EMBL" id="CM047899">
    <property type="protein sequence ID" value="KAJ0101545.1"/>
    <property type="molecule type" value="Genomic_DNA"/>
</dbReference>
<evidence type="ECO:0000313" key="2">
    <source>
        <dbReference type="Proteomes" id="UP001164250"/>
    </source>
</evidence>
<accession>A0ACC1BRG3</accession>
<reference evidence="2" key="1">
    <citation type="journal article" date="2023" name="G3 (Bethesda)">
        <title>Genome assembly and association tests identify interacting loci associated with vigor, precocity, and sex in interspecific pistachio rootstocks.</title>
        <authorList>
            <person name="Palmer W."/>
            <person name="Jacygrad E."/>
            <person name="Sagayaradj S."/>
            <person name="Cavanaugh K."/>
            <person name="Han R."/>
            <person name="Bertier L."/>
            <person name="Beede B."/>
            <person name="Kafkas S."/>
            <person name="Golino D."/>
            <person name="Preece J."/>
            <person name="Michelmore R."/>
        </authorList>
    </citation>
    <scope>NUCLEOTIDE SEQUENCE [LARGE SCALE GENOMIC DNA]</scope>
</reference>
<name>A0ACC1BRG3_9ROSI</name>
<gene>
    <name evidence="1" type="ORF">Patl1_05896</name>
</gene>
<protein>
    <submittedName>
        <fullName evidence="1">Uncharacterized protein</fullName>
    </submittedName>
</protein>
<keyword evidence="2" id="KW-1185">Reference proteome</keyword>
<dbReference type="Proteomes" id="UP001164250">
    <property type="component" value="Chromosome 3"/>
</dbReference>
<evidence type="ECO:0000313" key="1">
    <source>
        <dbReference type="EMBL" id="KAJ0101545.1"/>
    </source>
</evidence>